<keyword evidence="6 8" id="KW-0472">Membrane</keyword>
<protein>
    <recommendedName>
        <fullName evidence="10">T-cell immunomodulatory protein TIP C2 domain-containing protein</fullName>
    </recommendedName>
</protein>
<evidence type="ECO:0000259" key="10">
    <source>
        <dbReference type="Pfam" id="PF23122"/>
    </source>
</evidence>
<evidence type="ECO:0000256" key="4">
    <source>
        <dbReference type="ARBA" id="ARBA00022729"/>
    </source>
</evidence>
<dbReference type="AlphaFoldDB" id="A0A4U5MFV5"/>
<feature type="transmembrane region" description="Helical" evidence="8">
    <location>
        <begin position="562"/>
        <end position="586"/>
    </location>
</feature>
<comment type="similarity">
    <text evidence="2">Belongs to the TIP family.</text>
</comment>
<keyword evidence="5 8" id="KW-1133">Transmembrane helix</keyword>
<keyword evidence="3 8" id="KW-0812">Transmembrane</keyword>
<feature type="signal peptide" evidence="9">
    <location>
        <begin position="1"/>
        <end position="19"/>
    </location>
</feature>
<dbReference type="Pfam" id="PF13517">
    <property type="entry name" value="FG-GAP_3"/>
    <property type="match status" value="1"/>
</dbReference>
<dbReference type="InterPro" id="IPR024881">
    <property type="entry name" value="Tip"/>
</dbReference>
<evidence type="ECO:0000256" key="3">
    <source>
        <dbReference type="ARBA" id="ARBA00022692"/>
    </source>
</evidence>
<feature type="domain" description="T-cell immunomodulatory protein TIP C2" evidence="10">
    <location>
        <begin position="453"/>
        <end position="556"/>
    </location>
</feature>
<dbReference type="InterPro" id="IPR028994">
    <property type="entry name" value="Integrin_alpha_N"/>
</dbReference>
<dbReference type="EMBL" id="AZBU02000008">
    <property type="protein sequence ID" value="TKR68116.1"/>
    <property type="molecule type" value="Genomic_DNA"/>
</dbReference>
<dbReference type="Gene3D" id="2.130.10.130">
    <property type="entry name" value="Integrin alpha, N-terminal"/>
    <property type="match status" value="1"/>
</dbReference>
<dbReference type="SUPFAM" id="SSF69318">
    <property type="entry name" value="Integrin alpha N-terminal domain"/>
    <property type="match status" value="1"/>
</dbReference>
<dbReference type="PANTHER" id="PTHR13412:SF0">
    <property type="entry name" value="T-CELL IMMUNOMODULATORY PROTEIN"/>
    <property type="match status" value="1"/>
</dbReference>
<gene>
    <name evidence="11" type="ORF">L596_024148</name>
</gene>
<dbReference type="OrthoDB" id="10250728at2759"/>
<evidence type="ECO:0000256" key="1">
    <source>
        <dbReference type="ARBA" id="ARBA00004479"/>
    </source>
</evidence>
<evidence type="ECO:0000313" key="12">
    <source>
        <dbReference type="Proteomes" id="UP000298663"/>
    </source>
</evidence>
<evidence type="ECO:0000256" key="2">
    <source>
        <dbReference type="ARBA" id="ARBA00006496"/>
    </source>
</evidence>
<dbReference type="InterPro" id="IPR013517">
    <property type="entry name" value="FG-GAP"/>
</dbReference>
<accession>A0A4U5MFV5</accession>
<keyword evidence="7" id="KW-0325">Glycoprotein</keyword>
<evidence type="ECO:0000256" key="8">
    <source>
        <dbReference type="SAM" id="Phobius"/>
    </source>
</evidence>
<comment type="caution">
    <text evidence="11">The sequence shown here is derived from an EMBL/GenBank/DDBJ whole genome shotgun (WGS) entry which is preliminary data.</text>
</comment>
<organism evidence="11 12">
    <name type="scientific">Steinernema carpocapsae</name>
    <name type="common">Entomopathogenic nematode</name>
    <dbReference type="NCBI Taxonomy" id="34508"/>
    <lineage>
        <taxon>Eukaryota</taxon>
        <taxon>Metazoa</taxon>
        <taxon>Ecdysozoa</taxon>
        <taxon>Nematoda</taxon>
        <taxon>Chromadorea</taxon>
        <taxon>Rhabditida</taxon>
        <taxon>Tylenchina</taxon>
        <taxon>Panagrolaimomorpha</taxon>
        <taxon>Strongyloidoidea</taxon>
        <taxon>Steinernematidae</taxon>
        <taxon>Steinernema</taxon>
    </lineage>
</organism>
<keyword evidence="12" id="KW-1185">Reference proteome</keyword>
<comment type="subcellular location">
    <subcellularLocation>
        <location evidence="1">Membrane</location>
        <topology evidence="1">Single-pass type I membrane protein</topology>
    </subcellularLocation>
</comment>
<reference evidence="11 12" key="1">
    <citation type="journal article" date="2015" name="Genome Biol.">
        <title>Comparative genomics of Steinernema reveals deeply conserved gene regulatory networks.</title>
        <authorList>
            <person name="Dillman A.R."/>
            <person name="Macchietto M."/>
            <person name="Porter C.F."/>
            <person name="Rogers A."/>
            <person name="Williams B."/>
            <person name="Antoshechkin I."/>
            <person name="Lee M.M."/>
            <person name="Goodwin Z."/>
            <person name="Lu X."/>
            <person name="Lewis E.E."/>
            <person name="Goodrich-Blair H."/>
            <person name="Stock S.P."/>
            <person name="Adams B.J."/>
            <person name="Sternberg P.W."/>
            <person name="Mortazavi A."/>
        </authorList>
    </citation>
    <scope>NUCLEOTIDE SEQUENCE [LARGE SCALE GENOMIC DNA]</scope>
    <source>
        <strain evidence="11 12">ALL</strain>
    </source>
</reference>
<evidence type="ECO:0000256" key="7">
    <source>
        <dbReference type="ARBA" id="ARBA00023180"/>
    </source>
</evidence>
<dbReference type="Pfam" id="PF23122">
    <property type="entry name" value="C2_ITFG1"/>
    <property type="match status" value="1"/>
</dbReference>
<proteinExistence type="inferred from homology"/>
<dbReference type="PANTHER" id="PTHR13412">
    <property type="entry name" value="T-CELL IMMUNOMODULATORY PROTEIN HOMOLOG"/>
    <property type="match status" value="1"/>
</dbReference>
<keyword evidence="4 9" id="KW-0732">Signal</keyword>
<evidence type="ECO:0000256" key="6">
    <source>
        <dbReference type="ARBA" id="ARBA00023136"/>
    </source>
</evidence>
<feature type="chain" id="PRO_5020182943" description="T-cell immunomodulatory protein TIP C2 domain-containing protein" evidence="9">
    <location>
        <begin position="20"/>
        <end position="608"/>
    </location>
</feature>
<dbReference type="InterPro" id="IPR057089">
    <property type="entry name" value="C2_TIP"/>
</dbReference>
<name>A0A4U5MFV5_STECR</name>
<evidence type="ECO:0000256" key="9">
    <source>
        <dbReference type="SAM" id="SignalP"/>
    </source>
</evidence>
<sequence length="608" mass="68108">MMYFTGVYILLTVFALTNGFGGSDENVGGIEGRVCAFGDMNKDRYTDMIVQVDNFLKINVQSEEGKFTESTQHQKINIGLSSPVSCIVADFDGDSTPDILISYQSSSVDSAYEVAVIVLRHQAHMKIVLEETFYDHPSVMDVNGDGISDIVGFSLPDANDKSNISFVCHAGMKSPTAFNISDCSDIFEGMNKMKPLKPILGFPPIFADLNGDLSSEIIFGMEDKEHIVRLDVWQLNGVKQWNYSNQSIVKPIRETPGYNHFGAAIVGDIDGDGLMDILIPVCREEKCIHVDSLLCWTRDHGWNRMGIDLKDNELSPEAGSKVLFRIGDFTLDGFPDLIAAVKSNNKDKVHPMILENVPVADVENVTRKFDLRGGQRLVEPGSVALGEITMVSFFDLKEDGSLDILVEYKYDSKVKHEFIRCEDKGDTTFLKVQIYTSVCANECPRDNEKDIGSGIAWHGACVHFAMADSWGDKRVSVQCQMPQTSHRSLPTPYALFGLGRSPNFVDMIRIGSPRWPNGGTVQAHFQRTELKQIVPNSRLIVVPPETTEGYWISRLYVTPSRLIIQSLLVLISVCILLILLVGYLHFRERKEDRKERQMQSHRFHFDAL</sequence>
<dbReference type="Proteomes" id="UP000298663">
    <property type="component" value="Unassembled WGS sequence"/>
</dbReference>
<dbReference type="GO" id="GO:0005886">
    <property type="term" value="C:plasma membrane"/>
    <property type="evidence" value="ECO:0007669"/>
    <property type="project" value="TreeGrafter"/>
</dbReference>
<dbReference type="STRING" id="34508.A0A4U5MFV5"/>
<reference evidence="11 12" key="2">
    <citation type="journal article" date="2019" name="G3 (Bethesda)">
        <title>Hybrid Assembly of the Genome of the Entomopathogenic Nematode Steinernema carpocapsae Identifies the X-Chromosome.</title>
        <authorList>
            <person name="Serra L."/>
            <person name="Macchietto M."/>
            <person name="Macias-Munoz A."/>
            <person name="McGill C.J."/>
            <person name="Rodriguez I.M."/>
            <person name="Rodriguez B."/>
            <person name="Murad R."/>
            <person name="Mortazavi A."/>
        </authorList>
    </citation>
    <scope>NUCLEOTIDE SEQUENCE [LARGE SCALE GENOMIC DNA]</scope>
    <source>
        <strain evidence="11 12">ALL</strain>
    </source>
</reference>
<evidence type="ECO:0000256" key="5">
    <source>
        <dbReference type="ARBA" id="ARBA00022989"/>
    </source>
</evidence>
<evidence type="ECO:0000313" key="11">
    <source>
        <dbReference type="EMBL" id="TKR68116.1"/>
    </source>
</evidence>